<feature type="transmembrane region" description="Helical" evidence="1">
    <location>
        <begin position="63"/>
        <end position="81"/>
    </location>
</feature>
<accession>A0ABY5PU50</accession>
<dbReference type="GeneID" id="95573723"/>
<evidence type="ECO:0000313" key="2">
    <source>
        <dbReference type="EMBL" id="UUY47455.1"/>
    </source>
</evidence>
<evidence type="ECO:0000313" key="3">
    <source>
        <dbReference type="Proteomes" id="UP001057738"/>
    </source>
</evidence>
<name>A0ABY5PU50_9ACTN</name>
<dbReference type="RefSeq" id="WP_183065043.1">
    <property type="nucleotide sequence ID" value="NZ_CP102514.1"/>
</dbReference>
<keyword evidence="1" id="KW-1133">Transmembrane helix</keyword>
<dbReference type="EMBL" id="CP102514">
    <property type="protein sequence ID" value="UUY47455.1"/>
    <property type="molecule type" value="Genomic_DNA"/>
</dbReference>
<evidence type="ECO:0000256" key="1">
    <source>
        <dbReference type="SAM" id="Phobius"/>
    </source>
</evidence>
<reference evidence="2" key="1">
    <citation type="submission" date="2022-08" db="EMBL/GenBank/DDBJ databases">
        <authorList>
            <person name="Tian L."/>
        </authorList>
    </citation>
    <scope>NUCLEOTIDE SEQUENCE</scope>
    <source>
        <strain evidence="2">CM253</strain>
    </source>
</reference>
<proteinExistence type="predicted"/>
<keyword evidence="1" id="KW-0812">Transmembrane</keyword>
<protein>
    <submittedName>
        <fullName evidence="2">Uncharacterized protein</fullName>
    </submittedName>
</protein>
<gene>
    <name evidence="2" type="ORF">NRK68_09630</name>
</gene>
<sequence>MDIPSAVRWFLLAVAAVQLVYAVRALRPALRAVSGERVDAWLAFADPAVGAPVSVALAADHLTAFLCGTAVLGPILAWQLIRSFGRARASTGRTPSRPGPA</sequence>
<dbReference type="Proteomes" id="UP001057738">
    <property type="component" value="Chromosome"/>
</dbReference>
<keyword evidence="1" id="KW-0472">Membrane</keyword>
<keyword evidence="3" id="KW-1185">Reference proteome</keyword>
<organism evidence="2 3">
    <name type="scientific">Streptomyces yangpuensis</name>
    <dbReference type="NCBI Taxonomy" id="1648182"/>
    <lineage>
        <taxon>Bacteria</taxon>
        <taxon>Bacillati</taxon>
        <taxon>Actinomycetota</taxon>
        <taxon>Actinomycetes</taxon>
        <taxon>Kitasatosporales</taxon>
        <taxon>Streptomycetaceae</taxon>
        <taxon>Streptomyces</taxon>
    </lineage>
</organism>
<feature type="transmembrane region" description="Helical" evidence="1">
    <location>
        <begin position="6"/>
        <end position="26"/>
    </location>
</feature>